<name>A0A2A5X0U4_9GAMM</name>
<sequence>MITYYHTDDQEFTEAYPAGSLYSLLQHTEGDVHRELPSRRTFRFTHQGINYFAKVHSGVGWLEMAKNWVRLRPPVLGAGDEWNALRRLQDAGLSVPAPIALEVHGWNPARQRSVIVMEALENTVTLEDLAKEAISPRDRRRLVIRLADYIRKMHALGVNHRDLYICHFHLEHGDVTRSLHLIDFHRAQCRAHLPYRWRVKDLGSLLFSALDARYTRLDLLCFIRRYSGLSVREALLRDRSMWRGVLRRARWLGEREGAPLPLWLTDV</sequence>
<dbReference type="InterPro" id="IPR011009">
    <property type="entry name" value="Kinase-like_dom_sf"/>
</dbReference>
<dbReference type="AlphaFoldDB" id="A0A2A5X0U4"/>
<dbReference type="Gene3D" id="1.10.510.10">
    <property type="entry name" value="Transferase(Phosphotransferase) domain 1"/>
    <property type="match status" value="1"/>
</dbReference>
<keyword evidence="1" id="KW-0418">Kinase</keyword>
<gene>
    <name evidence="1" type="ORF">CNE99_00465</name>
</gene>
<accession>A0A2A5X0U4</accession>
<dbReference type="NCBIfam" id="NF011703">
    <property type="entry name" value="PRK15123.1"/>
    <property type="match status" value="1"/>
</dbReference>
<organism evidence="1 2">
    <name type="scientific">OM182 bacterium MED-G24</name>
    <dbReference type="NCBI Taxonomy" id="1986255"/>
    <lineage>
        <taxon>Bacteria</taxon>
        <taxon>Pseudomonadati</taxon>
        <taxon>Pseudomonadota</taxon>
        <taxon>Gammaproteobacteria</taxon>
        <taxon>OMG group</taxon>
        <taxon>OM182 clade</taxon>
    </lineage>
</organism>
<evidence type="ECO:0000313" key="1">
    <source>
        <dbReference type="EMBL" id="PDH42218.1"/>
    </source>
</evidence>
<dbReference type="GO" id="GO:0016301">
    <property type="term" value="F:kinase activity"/>
    <property type="evidence" value="ECO:0007669"/>
    <property type="project" value="UniProtKB-KW"/>
</dbReference>
<evidence type="ECO:0000313" key="2">
    <source>
        <dbReference type="Proteomes" id="UP000219327"/>
    </source>
</evidence>
<comment type="caution">
    <text evidence="1">The sequence shown here is derived from an EMBL/GenBank/DDBJ whole genome shotgun (WGS) entry which is preliminary data.</text>
</comment>
<reference evidence="1 2" key="1">
    <citation type="submission" date="2017-08" db="EMBL/GenBank/DDBJ databases">
        <title>Fine stratification of microbial communities through a metagenomic profile of the photic zone.</title>
        <authorList>
            <person name="Haro-Moreno J.M."/>
            <person name="Lopez-Perez M."/>
            <person name="De La Torre J."/>
            <person name="Picazo A."/>
            <person name="Camacho A."/>
            <person name="Rodriguez-Valera F."/>
        </authorList>
    </citation>
    <scope>NUCLEOTIDE SEQUENCE [LARGE SCALE GENOMIC DNA]</scope>
    <source>
        <strain evidence="1">MED-G24</strain>
    </source>
</reference>
<dbReference type="SUPFAM" id="SSF56112">
    <property type="entry name" value="Protein kinase-like (PK-like)"/>
    <property type="match status" value="1"/>
</dbReference>
<dbReference type="EMBL" id="NTKD01000001">
    <property type="protein sequence ID" value="PDH42218.1"/>
    <property type="molecule type" value="Genomic_DNA"/>
</dbReference>
<proteinExistence type="predicted"/>
<keyword evidence="1" id="KW-0808">Transferase</keyword>
<protein>
    <submittedName>
        <fullName evidence="1">Lipopolysaccharide core heptose(I) kinase RfaP</fullName>
    </submittedName>
</protein>
<dbReference type="Pfam" id="PF06293">
    <property type="entry name" value="Kdo"/>
    <property type="match status" value="1"/>
</dbReference>
<dbReference type="Proteomes" id="UP000219327">
    <property type="component" value="Unassembled WGS sequence"/>
</dbReference>